<accession>A0AAE9CZY6</accession>
<evidence type="ECO:0000256" key="1">
    <source>
        <dbReference type="SAM" id="MobiDB-lite"/>
    </source>
</evidence>
<gene>
    <name evidence="2" type="ORF">L3Y34_006776</name>
</gene>
<sequence length="76" mass="8524">MDIDSVKQRLKWGQKISSSHRSVSLPRSTTAISRSAERISGPNSKVPSDGGRRRRFTRFSTNREPTIKLRLGSPSL</sequence>
<evidence type="ECO:0000313" key="2">
    <source>
        <dbReference type="EMBL" id="ULT87214.1"/>
    </source>
</evidence>
<dbReference type="Proteomes" id="UP000827892">
    <property type="component" value="Chromosome V"/>
</dbReference>
<feature type="region of interest" description="Disordered" evidence="1">
    <location>
        <begin position="1"/>
        <end position="76"/>
    </location>
</feature>
<reference evidence="2 3" key="1">
    <citation type="submission" date="2022-02" db="EMBL/GenBank/DDBJ databases">
        <title>Chromosome-level reference genomes for two strains of Caenorhabditis briggsae: an improved platform for comparative genomics.</title>
        <authorList>
            <person name="Stevens L."/>
            <person name="Andersen E.C."/>
        </authorList>
    </citation>
    <scope>NUCLEOTIDE SEQUENCE [LARGE SCALE GENOMIC DNA]</scope>
    <source>
        <strain evidence="2">QX1410_ONT</strain>
        <tissue evidence="2">Whole-organism</tissue>
    </source>
</reference>
<dbReference type="EMBL" id="CP090895">
    <property type="protein sequence ID" value="ULT87214.1"/>
    <property type="molecule type" value="Genomic_DNA"/>
</dbReference>
<organism evidence="2 3">
    <name type="scientific">Caenorhabditis briggsae</name>
    <dbReference type="NCBI Taxonomy" id="6238"/>
    <lineage>
        <taxon>Eukaryota</taxon>
        <taxon>Metazoa</taxon>
        <taxon>Ecdysozoa</taxon>
        <taxon>Nematoda</taxon>
        <taxon>Chromadorea</taxon>
        <taxon>Rhabditida</taxon>
        <taxon>Rhabditina</taxon>
        <taxon>Rhabditomorpha</taxon>
        <taxon>Rhabditoidea</taxon>
        <taxon>Rhabditidae</taxon>
        <taxon>Peloderinae</taxon>
        <taxon>Caenorhabditis</taxon>
    </lineage>
</organism>
<name>A0AAE9CZY6_CAEBR</name>
<feature type="compositionally biased region" description="Low complexity" evidence="1">
    <location>
        <begin position="17"/>
        <end position="28"/>
    </location>
</feature>
<evidence type="ECO:0000313" key="3">
    <source>
        <dbReference type="Proteomes" id="UP000827892"/>
    </source>
</evidence>
<protein>
    <submittedName>
        <fullName evidence="2">Uncharacterized protein</fullName>
    </submittedName>
</protein>
<dbReference type="AlphaFoldDB" id="A0AAE9CZY6"/>
<proteinExistence type="predicted"/>